<dbReference type="Proteomes" id="UP000192277">
    <property type="component" value="Unassembled WGS sequence"/>
</dbReference>
<gene>
    <name evidence="1" type="ORF">A4D02_35400</name>
</gene>
<organism evidence="1 2">
    <name type="scientific">Niastella koreensis</name>
    <dbReference type="NCBI Taxonomy" id="354356"/>
    <lineage>
        <taxon>Bacteria</taxon>
        <taxon>Pseudomonadati</taxon>
        <taxon>Bacteroidota</taxon>
        <taxon>Chitinophagia</taxon>
        <taxon>Chitinophagales</taxon>
        <taxon>Chitinophagaceae</taxon>
        <taxon>Niastella</taxon>
    </lineage>
</organism>
<comment type="caution">
    <text evidence="1">The sequence shown here is derived from an EMBL/GenBank/DDBJ whole genome shotgun (WGS) entry which is preliminary data.</text>
</comment>
<protein>
    <submittedName>
        <fullName evidence="1">Uncharacterized protein</fullName>
    </submittedName>
</protein>
<keyword evidence="2" id="KW-1185">Reference proteome</keyword>
<evidence type="ECO:0000313" key="2">
    <source>
        <dbReference type="Proteomes" id="UP000192277"/>
    </source>
</evidence>
<name>A0ABX3NRY2_9BACT</name>
<dbReference type="EMBL" id="LWBO01000028">
    <property type="protein sequence ID" value="OQP44268.1"/>
    <property type="molecule type" value="Genomic_DNA"/>
</dbReference>
<sequence>MLQSSLFNDKIKKLKDGDPTIQRPQQNTFYEPDISARKLCLVWESGRELQLYYRDLVDVDFDPDKDSTSLILQFLNKKVILKGQDLYQLIILFRADEPCLIVVSNKRYIVLSQQQQFVVTDVIIE</sequence>
<proteinExistence type="predicted"/>
<reference evidence="1 2" key="1">
    <citation type="submission" date="2016-04" db="EMBL/GenBank/DDBJ databases">
        <authorList>
            <person name="Chen L."/>
            <person name="Zhuang W."/>
            <person name="Wang G."/>
        </authorList>
    </citation>
    <scope>NUCLEOTIDE SEQUENCE [LARGE SCALE GENOMIC DNA]</scope>
    <source>
        <strain evidence="2">GR20</strain>
    </source>
</reference>
<evidence type="ECO:0000313" key="1">
    <source>
        <dbReference type="EMBL" id="OQP44268.1"/>
    </source>
</evidence>
<accession>A0ABX3NRY2</accession>